<evidence type="ECO:0000256" key="8">
    <source>
        <dbReference type="ARBA" id="ARBA00022786"/>
    </source>
</evidence>
<proteinExistence type="predicted"/>
<feature type="domain" description="RING-type" evidence="10">
    <location>
        <begin position="1"/>
        <end position="193"/>
    </location>
</feature>
<dbReference type="PROSITE" id="PS00518">
    <property type="entry name" value="ZF_RING_1"/>
    <property type="match status" value="1"/>
</dbReference>
<protein>
    <recommendedName>
        <fullName evidence="3">RBR-type E3 ubiquitin transferase</fullName>
        <ecNumber evidence="3">2.3.2.31</ecNumber>
    </recommendedName>
</protein>
<keyword evidence="4" id="KW-0808">Transferase</keyword>
<keyword evidence="8" id="KW-0833">Ubl conjugation pathway</keyword>
<gene>
    <name evidence="11" type="ORF">F511_22471</name>
</gene>
<evidence type="ECO:0000256" key="5">
    <source>
        <dbReference type="ARBA" id="ARBA00022723"/>
    </source>
</evidence>
<reference evidence="11 12" key="1">
    <citation type="journal article" date="2015" name="Proc. Natl. Acad. Sci. U.S.A.">
        <title>The resurrection genome of Boea hygrometrica: A blueprint for survival of dehydration.</title>
        <authorList>
            <person name="Xiao L."/>
            <person name="Yang G."/>
            <person name="Zhang L."/>
            <person name="Yang X."/>
            <person name="Zhao S."/>
            <person name="Ji Z."/>
            <person name="Zhou Q."/>
            <person name="Hu M."/>
            <person name="Wang Y."/>
            <person name="Chen M."/>
            <person name="Xu Y."/>
            <person name="Jin H."/>
            <person name="Xiao X."/>
            <person name="Hu G."/>
            <person name="Bao F."/>
            <person name="Hu Y."/>
            <person name="Wan P."/>
            <person name="Li L."/>
            <person name="Deng X."/>
            <person name="Kuang T."/>
            <person name="Xiang C."/>
            <person name="Zhu J.K."/>
            <person name="Oliver M.J."/>
            <person name="He Y."/>
        </authorList>
    </citation>
    <scope>NUCLEOTIDE SEQUENCE [LARGE SCALE GENOMIC DNA]</scope>
    <source>
        <strain evidence="12">cv. XS01</strain>
    </source>
</reference>
<dbReference type="SMART" id="SM00647">
    <property type="entry name" value="IBR"/>
    <property type="match status" value="2"/>
</dbReference>
<evidence type="ECO:0000259" key="10">
    <source>
        <dbReference type="PROSITE" id="PS51873"/>
    </source>
</evidence>
<keyword evidence="6" id="KW-0677">Repeat</keyword>
<dbReference type="InterPro" id="IPR013083">
    <property type="entry name" value="Znf_RING/FYVE/PHD"/>
</dbReference>
<evidence type="ECO:0000256" key="9">
    <source>
        <dbReference type="ARBA" id="ARBA00022833"/>
    </source>
</evidence>
<dbReference type="GO" id="GO:0016567">
    <property type="term" value="P:protein ubiquitination"/>
    <property type="evidence" value="ECO:0007669"/>
    <property type="project" value="UniProtKB-UniPathway"/>
</dbReference>
<evidence type="ECO:0000256" key="2">
    <source>
        <dbReference type="ARBA" id="ARBA00001947"/>
    </source>
</evidence>
<sequence length="193" mass="22541">MFENDRCSHSFCYECTSNHIISKIQENLKTIPCPALYCKTMLNSEVCQMMVPDDVLVKWHESLCLSMIPDSQKLYCPFLDCSALLVNDSGELLKKIECLSCKRSFCAGCHVPWHSEFTCKEFQKLYARKRHGKDAKIVKKLAEKKNWKKCPKCKMYIEKAEGCLHMTCRCQHEFCYRCLSKWTENHGGCKQKR</sequence>
<dbReference type="UniPathway" id="UPA00143"/>
<evidence type="ECO:0000256" key="1">
    <source>
        <dbReference type="ARBA" id="ARBA00001798"/>
    </source>
</evidence>
<dbReference type="Proteomes" id="UP000250235">
    <property type="component" value="Unassembled WGS sequence"/>
</dbReference>
<comment type="catalytic activity">
    <reaction evidence="1">
        <text>[E2 ubiquitin-conjugating enzyme]-S-ubiquitinyl-L-cysteine + [acceptor protein]-L-lysine = [E2 ubiquitin-conjugating enzyme]-L-cysteine + [acceptor protein]-N(6)-ubiquitinyl-L-lysine.</text>
        <dbReference type="EC" id="2.3.2.31"/>
    </reaction>
</comment>
<dbReference type="OrthoDB" id="10009520at2759"/>
<keyword evidence="7" id="KW-0863">Zinc-finger</keyword>
<evidence type="ECO:0000256" key="6">
    <source>
        <dbReference type="ARBA" id="ARBA00022737"/>
    </source>
</evidence>
<keyword evidence="5" id="KW-0479">Metal-binding</keyword>
<dbReference type="PROSITE" id="PS51873">
    <property type="entry name" value="TRIAD"/>
    <property type="match status" value="1"/>
</dbReference>
<dbReference type="Gene3D" id="1.20.120.1750">
    <property type="match status" value="1"/>
</dbReference>
<dbReference type="InterPro" id="IPR044066">
    <property type="entry name" value="TRIAD_supradom"/>
</dbReference>
<dbReference type="SUPFAM" id="SSF57850">
    <property type="entry name" value="RING/U-box"/>
    <property type="match status" value="3"/>
</dbReference>
<dbReference type="InterPro" id="IPR002867">
    <property type="entry name" value="IBR_dom"/>
</dbReference>
<evidence type="ECO:0000313" key="12">
    <source>
        <dbReference type="Proteomes" id="UP000250235"/>
    </source>
</evidence>
<keyword evidence="12" id="KW-1185">Reference proteome</keyword>
<dbReference type="Pfam" id="PF22191">
    <property type="entry name" value="IBR_1"/>
    <property type="match status" value="1"/>
</dbReference>
<evidence type="ECO:0000256" key="3">
    <source>
        <dbReference type="ARBA" id="ARBA00012251"/>
    </source>
</evidence>
<dbReference type="EMBL" id="KV006888">
    <property type="protein sequence ID" value="KZV32309.1"/>
    <property type="molecule type" value="Genomic_DNA"/>
</dbReference>
<name>A0A2Z7BFU0_9LAMI</name>
<keyword evidence="9" id="KW-0862">Zinc</keyword>
<accession>A0A2Z7BFU0</accession>
<dbReference type="CDD" id="cd22584">
    <property type="entry name" value="Rcat_RBR_unk"/>
    <property type="match status" value="1"/>
</dbReference>
<comment type="cofactor">
    <cofactor evidence="2">
        <name>Zn(2+)</name>
        <dbReference type="ChEBI" id="CHEBI:29105"/>
    </cofactor>
</comment>
<evidence type="ECO:0000256" key="4">
    <source>
        <dbReference type="ARBA" id="ARBA00022679"/>
    </source>
</evidence>
<evidence type="ECO:0000256" key="7">
    <source>
        <dbReference type="ARBA" id="ARBA00022771"/>
    </source>
</evidence>
<dbReference type="GO" id="GO:0008270">
    <property type="term" value="F:zinc ion binding"/>
    <property type="evidence" value="ECO:0007669"/>
    <property type="project" value="UniProtKB-KW"/>
</dbReference>
<evidence type="ECO:0000313" key="11">
    <source>
        <dbReference type="EMBL" id="KZV32309.1"/>
    </source>
</evidence>
<dbReference type="InterPro" id="IPR017907">
    <property type="entry name" value="Znf_RING_CS"/>
</dbReference>
<dbReference type="Pfam" id="PF01485">
    <property type="entry name" value="IBR"/>
    <property type="match status" value="1"/>
</dbReference>
<dbReference type="Gene3D" id="3.30.40.10">
    <property type="entry name" value="Zinc/RING finger domain, C3HC4 (zinc finger)"/>
    <property type="match status" value="1"/>
</dbReference>
<dbReference type="EC" id="2.3.2.31" evidence="3"/>
<dbReference type="InterPro" id="IPR031127">
    <property type="entry name" value="E3_UB_ligase_RBR"/>
</dbReference>
<dbReference type="GO" id="GO:0061630">
    <property type="term" value="F:ubiquitin protein ligase activity"/>
    <property type="evidence" value="ECO:0007669"/>
    <property type="project" value="UniProtKB-EC"/>
</dbReference>
<dbReference type="PANTHER" id="PTHR11685">
    <property type="entry name" value="RBR FAMILY RING FINGER AND IBR DOMAIN-CONTAINING"/>
    <property type="match status" value="1"/>
</dbReference>
<dbReference type="AlphaFoldDB" id="A0A2Z7BFU0"/>
<organism evidence="11 12">
    <name type="scientific">Dorcoceras hygrometricum</name>
    <dbReference type="NCBI Taxonomy" id="472368"/>
    <lineage>
        <taxon>Eukaryota</taxon>
        <taxon>Viridiplantae</taxon>
        <taxon>Streptophyta</taxon>
        <taxon>Embryophyta</taxon>
        <taxon>Tracheophyta</taxon>
        <taxon>Spermatophyta</taxon>
        <taxon>Magnoliopsida</taxon>
        <taxon>eudicotyledons</taxon>
        <taxon>Gunneridae</taxon>
        <taxon>Pentapetalae</taxon>
        <taxon>asterids</taxon>
        <taxon>lamiids</taxon>
        <taxon>Lamiales</taxon>
        <taxon>Gesneriaceae</taxon>
        <taxon>Didymocarpoideae</taxon>
        <taxon>Trichosporeae</taxon>
        <taxon>Loxocarpinae</taxon>
        <taxon>Dorcoceras</taxon>
    </lineage>
</organism>